<dbReference type="AlphaFoldDB" id="A0A0B0MGJ2"/>
<gene>
    <name evidence="1" type="ORF">F383_19090</name>
</gene>
<evidence type="ECO:0000313" key="1">
    <source>
        <dbReference type="EMBL" id="KHF99879.1"/>
    </source>
</evidence>
<dbReference type="Proteomes" id="UP000032142">
    <property type="component" value="Unassembled WGS sequence"/>
</dbReference>
<name>A0A0B0MGJ2_GOSAR</name>
<reference evidence="2" key="1">
    <citation type="submission" date="2014-09" db="EMBL/GenBank/DDBJ databases">
        <authorList>
            <person name="Mudge J."/>
            <person name="Ramaraj T."/>
            <person name="Lindquist I.E."/>
            <person name="Bharti A.K."/>
            <person name="Sundararajan A."/>
            <person name="Cameron C.T."/>
            <person name="Woodward J.E."/>
            <person name="May G.D."/>
            <person name="Brubaker C."/>
            <person name="Broadhvest J."/>
            <person name="Wilkins T.A."/>
        </authorList>
    </citation>
    <scope>NUCLEOTIDE SEQUENCE</scope>
    <source>
        <strain evidence="2">cv. AKA8401</strain>
    </source>
</reference>
<sequence>MKRIRDDIYSGSQFKRPFTSSRAES</sequence>
<protein>
    <submittedName>
        <fullName evidence="1">Paired amphipathic helix protein Sin3-like 2</fullName>
    </submittedName>
</protein>
<keyword evidence="2" id="KW-1185">Reference proteome</keyword>
<organism evidence="1 2">
    <name type="scientific">Gossypium arboreum</name>
    <name type="common">Tree cotton</name>
    <name type="synonym">Gossypium nanking</name>
    <dbReference type="NCBI Taxonomy" id="29729"/>
    <lineage>
        <taxon>Eukaryota</taxon>
        <taxon>Viridiplantae</taxon>
        <taxon>Streptophyta</taxon>
        <taxon>Embryophyta</taxon>
        <taxon>Tracheophyta</taxon>
        <taxon>Spermatophyta</taxon>
        <taxon>Magnoliopsida</taxon>
        <taxon>eudicotyledons</taxon>
        <taxon>Gunneridae</taxon>
        <taxon>Pentapetalae</taxon>
        <taxon>rosids</taxon>
        <taxon>malvids</taxon>
        <taxon>Malvales</taxon>
        <taxon>Malvaceae</taxon>
        <taxon>Malvoideae</taxon>
        <taxon>Gossypium</taxon>
    </lineage>
</organism>
<dbReference type="EMBL" id="JRRC01099858">
    <property type="protein sequence ID" value="KHF99879.1"/>
    <property type="molecule type" value="Genomic_DNA"/>
</dbReference>
<accession>A0A0B0MGJ2</accession>
<evidence type="ECO:0000313" key="2">
    <source>
        <dbReference type="Proteomes" id="UP000032142"/>
    </source>
</evidence>
<proteinExistence type="predicted"/>
<comment type="caution">
    <text evidence="1">The sequence shown here is derived from an EMBL/GenBank/DDBJ whole genome shotgun (WGS) entry which is preliminary data.</text>
</comment>